<dbReference type="EMBL" id="LAZR01021310">
    <property type="protein sequence ID" value="KKL85775.1"/>
    <property type="molecule type" value="Genomic_DNA"/>
</dbReference>
<organism evidence="1">
    <name type="scientific">marine sediment metagenome</name>
    <dbReference type="NCBI Taxonomy" id="412755"/>
    <lineage>
        <taxon>unclassified sequences</taxon>
        <taxon>metagenomes</taxon>
        <taxon>ecological metagenomes</taxon>
    </lineage>
</organism>
<dbReference type="AlphaFoldDB" id="A0A0F9HVV2"/>
<gene>
    <name evidence="1" type="ORF">LCGC14_1951370</name>
</gene>
<protein>
    <submittedName>
        <fullName evidence="1">Uncharacterized protein</fullName>
    </submittedName>
</protein>
<name>A0A0F9HVV2_9ZZZZ</name>
<accession>A0A0F9HVV2</accession>
<proteinExistence type="predicted"/>
<sequence length="125" mass="14259">MQLYTGDRLPKEEVAIIKTNMESWFRNTWISEIDGNPVGIMNTKVEVLPGAHTLRIKVKDSEFAQPVYVGVDTISFEAEAGHVYRVDGKVKRVEAVTWVIDEETNAPVTRGRKMQLEDPKQEEKK</sequence>
<reference evidence="1" key="1">
    <citation type="journal article" date="2015" name="Nature">
        <title>Complex archaea that bridge the gap between prokaryotes and eukaryotes.</title>
        <authorList>
            <person name="Spang A."/>
            <person name="Saw J.H."/>
            <person name="Jorgensen S.L."/>
            <person name="Zaremba-Niedzwiedzka K."/>
            <person name="Martijn J."/>
            <person name="Lind A.E."/>
            <person name="van Eijk R."/>
            <person name="Schleper C."/>
            <person name="Guy L."/>
            <person name="Ettema T.J."/>
        </authorList>
    </citation>
    <scope>NUCLEOTIDE SEQUENCE</scope>
</reference>
<evidence type="ECO:0000313" key="1">
    <source>
        <dbReference type="EMBL" id="KKL85775.1"/>
    </source>
</evidence>
<comment type="caution">
    <text evidence="1">The sequence shown here is derived from an EMBL/GenBank/DDBJ whole genome shotgun (WGS) entry which is preliminary data.</text>
</comment>